<dbReference type="InterPro" id="IPR006311">
    <property type="entry name" value="TAT_signal"/>
</dbReference>
<evidence type="ECO:0000256" key="1">
    <source>
        <dbReference type="ARBA" id="ARBA00000448"/>
    </source>
</evidence>
<dbReference type="EMBL" id="FMTS01000002">
    <property type="protein sequence ID" value="SCW56789.1"/>
    <property type="molecule type" value="Genomic_DNA"/>
</dbReference>
<dbReference type="PRINTS" id="PR00131">
    <property type="entry name" value="GLHYDRLASE1"/>
</dbReference>
<dbReference type="OrthoDB" id="9765195at2"/>
<dbReference type="PROSITE" id="PS51318">
    <property type="entry name" value="TAT"/>
    <property type="match status" value="1"/>
</dbReference>
<dbReference type="FunFam" id="3.20.20.80:FF:000004">
    <property type="entry name" value="Beta-glucosidase 6-phospho-beta-glucosidase"/>
    <property type="match status" value="1"/>
</dbReference>
<dbReference type="STRING" id="260084.SAMN02927928_1975"/>
<keyword evidence="7 11" id="KW-0326">Glycosidase</keyword>
<feature type="active site" description="Nucleophile" evidence="9">
    <location>
        <position position="387"/>
    </location>
</feature>
<evidence type="ECO:0000256" key="10">
    <source>
        <dbReference type="PIRSR" id="PIRSR617736-2"/>
    </source>
</evidence>
<comment type="similarity">
    <text evidence="2 11">Belongs to the glycosyl hydrolase 1 family.</text>
</comment>
<dbReference type="InterPro" id="IPR017736">
    <property type="entry name" value="Glyco_hydro_1_beta-glucosidase"/>
</dbReference>
<keyword evidence="12" id="KW-0732">Signal</keyword>
<protein>
    <recommendedName>
        <fullName evidence="3 11">Beta-glucosidase</fullName>
        <ecNumber evidence="3 11">3.2.1.21</ecNumber>
    </recommendedName>
</protein>
<dbReference type="GO" id="GO:0005829">
    <property type="term" value="C:cytosol"/>
    <property type="evidence" value="ECO:0007669"/>
    <property type="project" value="TreeGrafter"/>
</dbReference>
<evidence type="ECO:0000313" key="13">
    <source>
        <dbReference type="EMBL" id="SCW56789.1"/>
    </source>
</evidence>
<keyword evidence="4 11" id="KW-0378">Hydrolase</keyword>
<keyword evidence="14" id="KW-1185">Reference proteome</keyword>
<dbReference type="SUPFAM" id="SSF51445">
    <property type="entry name" value="(Trans)glycosidases"/>
    <property type="match status" value="1"/>
</dbReference>
<dbReference type="InterPro" id="IPR001360">
    <property type="entry name" value="Glyco_hydro_1"/>
</dbReference>
<reference evidence="14" key="1">
    <citation type="submission" date="2016-10" db="EMBL/GenBank/DDBJ databases">
        <authorList>
            <person name="Varghese N."/>
            <person name="Submissions S."/>
        </authorList>
    </citation>
    <scope>NUCLEOTIDE SEQUENCE [LARGE SCALE GENOMIC DNA]</scope>
    <source>
        <strain evidence="14">CGMCC 1.3431</strain>
    </source>
</reference>
<evidence type="ECO:0000256" key="12">
    <source>
        <dbReference type="SAM" id="SignalP"/>
    </source>
</evidence>
<evidence type="ECO:0000256" key="4">
    <source>
        <dbReference type="ARBA" id="ARBA00022801"/>
    </source>
</evidence>
<dbReference type="Pfam" id="PF00232">
    <property type="entry name" value="Glyco_hydro_1"/>
    <property type="match status" value="1"/>
</dbReference>
<dbReference type="NCBIfam" id="TIGR03356">
    <property type="entry name" value="BGL"/>
    <property type="match status" value="1"/>
</dbReference>
<dbReference type="PROSITE" id="PS00653">
    <property type="entry name" value="GLYCOSYL_HYDROL_F1_2"/>
    <property type="match status" value="1"/>
</dbReference>
<dbReference type="Gene3D" id="3.20.20.80">
    <property type="entry name" value="Glycosidases"/>
    <property type="match status" value="1"/>
</dbReference>
<dbReference type="PANTHER" id="PTHR10353">
    <property type="entry name" value="GLYCOSYL HYDROLASE"/>
    <property type="match status" value="1"/>
</dbReference>
<sequence>MNRRELLTSALALGAATLAPAAHAKKAKKFVEGTFPEGFIWGAATAAYQVEGAWNEDGKGESIWDRFTLVPGKILNGDTGRVACDSYHKYLEDVALLKAMNLKSYRFSTAWTRIQPDGTGPANQKGLDYYSRLTDALLEAGIRPLPTLYHWDLPQELEDRGGWPVRDTAQRFADYADIMARALGDRIENWSLFNESKAFTQIGYWQGAWAPGRKDPLAFFKATHTVNLAHGMGFKAMKAVNPKLKIGSVFDVSPQIASTESEADKAAAVFMDKLSNLWFVQSVLTGAYPEGVLPADRQNELLGFLPSDDKLMQADLDFIGINYYSRTRVWDAQKPSGVPGLLLPDTEWAFGDHEKTDFGWDIYPQGFYDILKRMQAVTGSRPIEITENGAAYNVGPDATGAIHDPKRIAYYKGHLDALSRAIHDGVPVRGYHAWSLMDNFEWAAGYSQRFGLTYVDFANDQKRTIKDSGKWYAQVAKANRTI</sequence>
<feature type="active site" description="Proton donor" evidence="9">
    <location>
        <position position="195"/>
    </location>
</feature>
<comment type="catalytic activity">
    <reaction evidence="1 11">
        <text>Hydrolysis of terminal, non-reducing beta-D-glucosyl residues with release of beta-D-glucose.</text>
        <dbReference type="EC" id="3.2.1.21"/>
    </reaction>
</comment>
<evidence type="ECO:0000256" key="8">
    <source>
        <dbReference type="ARBA" id="ARBA00023326"/>
    </source>
</evidence>
<feature type="binding site" evidence="10">
    <location>
        <position position="49"/>
    </location>
    <ligand>
        <name>substrate</name>
    </ligand>
</feature>
<dbReference type="GO" id="GO:0030245">
    <property type="term" value="P:cellulose catabolic process"/>
    <property type="evidence" value="ECO:0007669"/>
    <property type="project" value="UniProtKB-KW"/>
</dbReference>
<evidence type="ECO:0000256" key="11">
    <source>
        <dbReference type="RuleBase" id="RU361175"/>
    </source>
</evidence>
<dbReference type="GO" id="GO:0008422">
    <property type="term" value="F:beta-glucosidase activity"/>
    <property type="evidence" value="ECO:0007669"/>
    <property type="project" value="UniProtKB-EC"/>
</dbReference>
<keyword evidence="5" id="KW-0136">Cellulose degradation</keyword>
<dbReference type="EC" id="3.2.1.21" evidence="3 11"/>
<evidence type="ECO:0000313" key="14">
    <source>
        <dbReference type="Proteomes" id="UP000199150"/>
    </source>
</evidence>
<evidence type="ECO:0000256" key="5">
    <source>
        <dbReference type="ARBA" id="ARBA00023001"/>
    </source>
</evidence>
<dbReference type="InterPro" id="IPR033132">
    <property type="entry name" value="GH_1_N_CS"/>
</dbReference>
<dbReference type="RefSeq" id="WP_090647045.1">
    <property type="nucleotide sequence ID" value="NZ_CBCRYE010000006.1"/>
</dbReference>
<gene>
    <name evidence="13" type="ORF">SAMN02927928_1975</name>
</gene>
<accession>A0A1G4RKT1</accession>
<evidence type="ECO:0000256" key="9">
    <source>
        <dbReference type="PIRSR" id="PIRSR617736-1"/>
    </source>
</evidence>
<feature type="binding site" evidence="10">
    <location>
        <position position="194"/>
    </location>
    <ligand>
        <name>substrate</name>
    </ligand>
</feature>
<keyword evidence="6" id="KW-0119">Carbohydrate metabolism</keyword>
<proteinExistence type="inferred from homology"/>
<organism evidence="13 14">
    <name type="scientific">Asticcacaulis taihuensis</name>
    <dbReference type="NCBI Taxonomy" id="260084"/>
    <lineage>
        <taxon>Bacteria</taxon>
        <taxon>Pseudomonadati</taxon>
        <taxon>Pseudomonadota</taxon>
        <taxon>Alphaproteobacteria</taxon>
        <taxon>Caulobacterales</taxon>
        <taxon>Caulobacteraceae</taxon>
        <taxon>Asticcacaulis</taxon>
    </lineage>
</organism>
<evidence type="ECO:0000256" key="3">
    <source>
        <dbReference type="ARBA" id="ARBA00012744"/>
    </source>
</evidence>
<dbReference type="AlphaFoldDB" id="A0A1G4RKT1"/>
<dbReference type="Proteomes" id="UP000199150">
    <property type="component" value="Unassembled WGS sequence"/>
</dbReference>
<dbReference type="InterPro" id="IPR017853">
    <property type="entry name" value="GH"/>
</dbReference>
<evidence type="ECO:0000256" key="6">
    <source>
        <dbReference type="ARBA" id="ARBA00023277"/>
    </source>
</evidence>
<name>A0A1G4RKT1_9CAUL</name>
<evidence type="ECO:0000256" key="2">
    <source>
        <dbReference type="ARBA" id="ARBA00010838"/>
    </source>
</evidence>
<feature type="binding site" evidence="10">
    <location>
        <position position="150"/>
    </location>
    <ligand>
        <name>substrate</name>
    </ligand>
</feature>
<evidence type="ECO:0000256" key="7">
    <source>
        <dbReference type="ARBA" id="ARBA00023295"/>
    </source>
</evidence>
<feature type="binding site" evidence="10">
    <location>
        <position position="324"/>
    </location>
    <ligand>
        <name>substrate</name>
    </ligand>
</feature>
<feature type="binding site" evidence="10">
    <location>
        <begin position="441"/>
        <end position="442"/>
    </location>
    <ligand>
        <name>substrate</name>
    </ligand>
</feature>
<feature type="signal peptide" evidence="12">
    <location>
        <begin position="1"/>
        <end position="24"/>
    </location>
</feature>
<dbReference type="PANTHER" id="PTHR10353:SF36">
    <property type="entry name" value="LP05116P"/>
    <property type="match status" value="1"/>
</dbReference>
<keyword evidence="8" id="KW-0624">Polysaccharide degradation</keyword>
<feature type="binding site" evidence="10">
    <location>
        <position position="434"/>
    </location>
    <ligand>
        <name>substrate</name>
    </ligand>
</feature>
<feature type="chain" id="PRO_5011534071" description="Beta-glucosidase" evidence="12">
    <location>
        <begin position="25"/>
        <end position="482"/>
    </location>
</feature>